<dbReference type="EMBL" id="RXIC02000020">
    <property type="protein sequence ID" value="KAB1224499.1"/>
    <property type="molecule type" value="Genomic_DNA"/>
</dbReference>
<evidence type="ECO:0000313" key="4">
    <source>
        <dbReference type="EMBL" id="KAB1224499.1"/>
    </source>
</evidence>
<proteinExistence type="predicted"/>
<organism evidence="4 5">
    <name type="scientific">Morella rubra</name>
    <name type="common">Chinese bayberry</name>
    <dbReference type="NCBI Taxonomy" id="262757"/>
    <lineage>
        <taxon>Eukaryota</taxon>
        <taxon>Viridiplantae</taxon>
        <taxon>Streptophyta</taxon>
        <taxon>Embryophyta</taxon>
        <taxon>Tracheophyta</taxon>
        <taxon>Spermatophyta</taxon>
        <taxon>Magnoliopsida</taxon>
        <taxon>eudicotyledons</taxon>
        <taxon>Gunneridae</taxon>
        <taxon>Pentapetalae</taxon>
        <taxon>rosids</taxon>
        <taxon>fabids</taxon>
        <taxon>Fagales</taxon>
        <taxon>Myricaceae</taxon>
        <taxon>Morella</taxon>
    </lineage>
</organism>
<gene>
    <name evidence="4" type="ORF">CJ030_MR2G016388</name>
</gene>
<reference evidence="4 5" key="1">
    <citation type="journal article" date="2019" name="Plant Biotechnol. J.">
        <title>The red bayberry genome and genetic basis of sex determination.</title>
        <authorList>
            <person name="Jia H.M."/>
            <person name="Jia H.J."/>
            <person name="Cai Q.L."/>
            <person name="Wang Y."/>
            <person name="Zhao H.B."/>
            <person name="Yang W.F."/>
            <person name="Wang G.Y."/>
            <person name="Li Y.H."/>
            <person name="Zhan D.L."/>
            <person name="Shen Y.T."/>
            <person name="Niu Q.F."/>
            <person name="Chang L."/>
            <person name="Qiu J."/>
            <person name="Zhao L."/>
            <person name="Xie H.B."/>
            <person name="Fu W.Y."/>
            <person name="Jin J."/>
            <person name="Li X.W."/>
            <person name="Jiao Y."/>
            <person name="Zhou C.C."/>
            <person name="Tu T."/>
            <person name="Chai C.Y."/>
            <person name="Gao J.L."/>
            <person name="Fan L.J."/>
            <person name="van de Weg E."/>
            <person name="Wang J.Y."/>
            <person name="Gao Z.S."/>
        </authorList>
    </citation>
    <scope>NUCLEOTIDE SEQUENCE [LARGE SCALE GENOMIC DNA]</scope>
    <source>
        <tissue evidence="4">Leaves</tissue>
    </source>
</reference>
<feature type="domain" description="Integrator complex subunit 4/Protein SIEL C-terminal Ig-like" evidence="3">
    <location>
        <begin position="811"/>
        <end position="932"/>
    </location>
</feature>
<dbReference type="GO" id="GO:0010496">
    <property type="term" value="P:intercellular transport"/>
    <property type="evidence" value="ECO:0007669"/>
    <property type="project" value="TreeGrafter"/>
</dbReference>
<dbReference type="InterPro" id="IPR011989">
    <property type="entry name" value="ARM-like"/>
</dbReference>
<dbReference type="SUPFAM" id="SSF48371">
    <property type="entry name" value="ARM repeat"/>
    <property type="match status" value="1"/>
</dbReference>
<dbReference type="PANTHER" id="PTHR20938:SF0">
    <property type="entry name" value="INTEGRATOR COMPLEX SUBUNIT 4"/>
    <property type="match status" value="1"/>
</dbReference>
<dbReference type="GO" id="GO:0005768">
    <property type="term" value="C:endosome"/>
    <property type="evidence" value="ECO:0007669"/>
    <property type="project" value="TreeGrafter"/>
</dbReference>
<dbReference type="InterPro" id="IPR057412">
    <property type="entry name" value="INTS4_C"/>
</dbReference>
<evidence type="ECO:0000313" key="5">
    <source>
        <dbReference type="Proteomes" id="UP000516437"/>
    </source>
</evidence>
<dbReference type="Pfam" id="PF25458">
    <property type="entry name" value="INTS4_C"/>
    <property type="match status" value="1"/>
</dbReference>
<keyword evidence="5" id="KW-1185">Reference proteome</keyword>
<name>A0A6A1WGQ2_9ROSI</name>
<dbReference type="Proteomes" id="UP000516437">
    <property type="component" value="Chromosome 2"/>
</dbReference>
<evidence type="ECO:0000256" key="2">
    <source>
        <dbReference type="ARBA" id="ARBA00023242"/>
    </source>
</evidence>
<comment type="caution">
    <text evidence="4">The sequence shown here is derived from an EMBL/GenBank/DDBJ whole genome shotgun (WGS) entry which is preliminary data.</text>
</comment>
<dbReference type="GO" id="GO:0005634">
    <property type="term" value="C:nucleus"/>
    <property type="evidence" value="ECO:0007669"/>
    <property type="project" value="UniProtKB-SubCell"/>
</dbReference>
<dbReference type="Gene3D" id="1.25.10.10">
    <property type="entry name" value="Leucine-rich Repeat Variant"/>
    <property type="match status" value="1"/>
</dbReference>
<protein>
    <submittedName>
        <fullName evidence="4">Integrator complex subunit 4</fullName>
    </submittedName>
</protein>
<accession>A0A6A1WGQ2</accession>
<dbReference type="InterPro" id="IPR016024">
    <property type="entry name" value="ARM-type_fold"/>
</dbReference>
<dbReference type="PANTHER" id="PTHR20938">
    <property type="entry name" value="INTEGRATOR COMPLEX SUBUNIT 4"/>
    <property type="match status" value="1"/>
</dbReference>
<evidence type="ECO:0000256" key="1">
    <source>
        <dbReference type="ARBA" id="ARBA00004123"/>
    </source>
</evidence>
<dbReference type="OrthoDB" id="18190at2759"/>
<keyword evidence="2" id="KW-0539">Nucleus</keyword>
<evidence type="ECO:0000259" key="3">
    <source>
        <dbReference type="Pfam" id="PF25458"/>
    </source>
</evidence>
<comment type="subcellular location">
    <subcellularLocation>
        <location evidence="1">Nucleus</location>
    </subcellularLocation>
</comment>
<dbReference type="AlphaFoldDB" id="A0A6A1WGQ2"/>
<sequence length="975" mass="108731">MEDQARSSCEQATSCLSANLAEEPLSPKILASLRSLVVTPSTPDPTISSIFETLSRSLQLSRDPIVLHYTLKLLSDLAFHRPSLSQPVSDSVRSHSLLSSESTRLAVESLDVLASISDRAGSSVELDDRSFVSLCFCPSVSVRAWLLRNAERFHIGPHVLVTLFFGFTKDPYPYVRKIALDGLVGLSKTGVIEDSGMIQGCYSRAVHLLQDMEDCVRSAAVRTVSAWGLMLIASNPERKLYWSDDLFVKLCSMGRDMSMEVRVEAFDSLGKIENVSEDVLLQTLSKRVLGITKEMGSLGQCPAEEFEISASSVAGVFVHGLEDEFFEVRKSACHSLRTLTMMSAEFSGKVLNLLMDVLNDDSVVVRLEALQTMLHMTTHGLLKVQGTHMHMFLGTLMDSSTSIRSASRKILKLVKLSSMESFRLSVGGLIENLERHPQDEPEIFCVMFHMGRNHGKFVVSIINEMSEEIEPTSEGKLDFDRERVAALLVLAISAPLSQKQNAFGIPPRIFSYAVTLLGRISVALTDVVDQDALLAYLFQSSRSTGFSASDFNFEANNTVETLFQKQKGASNILQSWATTEALEVASPLVRSQLGVHNELMKSMNLILEKVKDIWLLMQSGFAKEVLGSLRSFKEEVATFNSESVGSVGVVAFTMQYLRIMKQLAKVWEHFLPARNPRSSGMGGLDVILGKLDMRLRELRSRFTGFSLEQEVQILELILLTCIFRLCKVDICCHLATLEKLSATMSRVESILILGSFEPSNFVSEVGQLLCRIGSSSSGVSCNPFLFKDLVQYFSHKQFVFCGRLDHIVAELVFPNNDSENPLRFVPCLPVGIPCEIVLHNVSSENKLWLRMTMDDESTQFVFLDLNLFGGSEEVRNFTYVAPFYRTPNAASFTLRICIGMECLFEDFLSSKRYGGPKRELTYLCQERKVHLSMMNLCRVDRFSSRNHFQRNKTEELVAAVAKSIDSFAESGKNVL</sequence>